<dbReference type="PANTHER" id="PTHR38119">
    <property type="entry name" value="BTB DOMAIN-CONTAINING PROTEIN-RELATED"/>
    <property type="match status" value="1"/>
</dbReference>
<dbReference type="Proteomes" id="UP000285326">
    <property type="component" value="Unassembled WGS sequence"/>
</dbReference>
<feature type="compositionally biased region" description="Pro residues" evidence="1">
    <location>
        <begin position="135"/>
        <end position="144"/>
    </location>
</feature>
<protein>
    <recommendedName>
        <fullName evidence="4">BTB domain-containing protein</fullName>
    </recommendedName>
</protein>
<evidence type="ECO:0000313" key="3">
    <source>
        <dbReference type="Proteomes" id="UP000285326"/>
    </source>
</evidence>
<dbReference type="AlphaFoldDB" id="A0A420IKH2"/>
<evidence type="ECO:0000313" key="2">
    <source>
        <dbReference type="EMBL" id="RKF75050.1"/>
    </source>
</evidence>
<evidence type="ECO:0008006" key="4">
    <source>
        <dbReference type="Google" id="ProtNLM"/>
    </source>
</evidence>
<feature type="compositionally biased region" description="Polar residues" evidence="1">
    <location>
        <begin position="1"/>
        <end position="16"/>
    </location>
</feature>
<feature type="region of interest" description="Disordered" evidence="1">
    <location>
        <begin position="135"/>
        <end position="159"/>
    </location>
</feature>
<dbReference type="PANTHER" id="PTHR38119:SF1">
    <property type="entry name" value="BTB DOMAIN-CONTAINING PROTEIN"/>
    <property type="match status" value="1"/>
</dbReference>
<dbReference type="EMBL" id="MCBS01023630">
    <property type="protein sequence ID" value="RKF75050.1"/>
    <property type="molecule type" value="Genomic_DNA"/>
</dbReference>
<gene>
    <name evidence="2" type="ORF">GcM1_236084</name>
</gene>
<comment type="caution">
    <text evidence="2">The sequence shown here is derived from an EMBL/GenBank/DDBJ whole genome shotgun (WGS) entry which is preliminary data.</text>
</comment>
<sequence length="528" mass="60974">MVSQPEHTSSVVSRSSRQYHKHRSRHNSIAFVPQDEFPIFNDTGDVEILVGTHGHMNRYLLHRIILAQSSKFFEESTRLDFQKEPGETAKAQESTDNGYREMKKRWKYELDFGKGSHDIPVLVQRNINMLPCPSPSENCPPPVRNKPGHKPHQSMSKSESVVSHQSLSSPSHLCKDTDGLRQAYHNLFLIFYNYPPALDPTCISRTYNESKALLSLADLYDALPVVGPRIEHHLLRYQSDLWKHIAKYPPSYLHLGYFTKSQSLFQEAFVHVLGRWLTLENYIRERLPLCVTNLLEEKYRDLSELVRKLEIELWSLTLHTMNGKRVTPQTSYLDWLVVSLFREWLAECSTTSPSLSTIQSSQVIQPSKGSKTMMHSEFSNYPQPQHNVLCEKDESIALTRNSYENDSLKPTHVLRSTARSTLSIHTIRPSALLTIGRSTPSAPTYLGHEQCRRFLKLNETLYTRENIKHFERRLEELRALAREVVKPVMASKLNNAAEPEEYLVCIGVEEGEWPWEEENKVHWTAENI</sequence>
<proteinExistence type="predicted"/>
<feature type="compositionally biased region" description="Basic residues" evidence="1">
    <location>
        <begin position="17"/>
        <end position="26"/>
    </location>
</feature>
<organism evidence="2 3">
    <name type="scientific">Golovinomyces cichoracearum</name>
    <dbReference type="NCBI Taxonomy" id="62708"/>
    <lineage>
        <taxon>Eukaryota</taxon>
        <taxon>Fungi</taxon>
        <taxon>Dikarya</taxon>
        <taxon>Ascomycota</taxon>
        <taxon>Pezizomycotina</taxon>
        <taxon>Leotiomycetes</taxon>
        <taxon>Erysiphales</taxon>
        <taxon>Erysiphaceae</taxon>
        <taxon>Golovinomyces</taxon>
    </lineage>
</organism>
<evidence type="ECO:0000256" key="1">
    <source>
        <dbReference type="SAM" id="MobiDB-lite"/>
    </source>
</evidence>
<accession>A0A420IKH2</accession>
<reference evidence="2 3" key="1">
    <citation type="journal article" date="2018" name="BMC Genomics">
        <title>Comparative genome analyses reveal sequence features reflecting distinct modes of host-adaptation between dicot and monocot powdery mildew.</title>
        <authorList>
            <person name="Wu Y."/>
            <person name="Ma X."/>
            <person name="Pan Z."/>
            <person name="Kale S.D."/>
            <person name="Song Y."/>
            <person name="King H."/>
            <person name="Zhang Q."/>
            <person name="Presley C."/>
            <person name="Deng X."/>
            <person name="Wei C.I."/>
            <person name="Xiao S."/>
        </authorList>
    </citation>
    <scope>NUCLEOTIDE SEQUENCE [LARGE SCALE GENOMIC DNA]</scope>
    <source>
        <strain evidence="2">UMSG1</strain>
    </source>
</reference>
<feature type="region of interest" description="Disordered" evidence="1">
    <location>
        <begin position="1"/>
        <end position="27"/>
    </location>
</feature>
<name>A0A420IKH2_9PEZI</name>